<evidence type="ECO:0000313" key="4">
    <source>
        <dbReference type="Proteomes" id="UP000060487"/>
    </source>
</evidence>
<dbReference type="NCBIfam" id="NF001159">
    <property type="entry name" value="PRK00150.1-3"/>
    <property type="match status" value="1"/>
</dbReference>
<name>A0ABR5SBL6_9BACT</name>
<dbReference type="PANTHER" id="PTHR10458">
    <property type="entry name" value="PEPTIDE DEFORMYLASE"/>
    <property type="match status" value="1"/>
</dbReference>
<evidence type="ECO:0000256" key="2">
    <source>
        <dbReference type="HAMAP-Rule" id="MF_00163"/>
    </source>
</evidence>
<dbReference type="Proteomes" id="UP000060487">
    <property type="component" value="Unassembled WGS sequence"/>
</dbReference>
<dbReference type="EC" id="3.5.1.88" evidence="2"/>
<dbReference type="Pfam" id="PF01327">
    <property type="entry name" value="Pep_deformylase"/>
    <property type="match status" value="1"/>
</dbReference>
<comment type="cofactor">
    <cofactor evidence="2">
        <name>Fe(2+)</name>
        <dbReference type="ChEBI" id="CHEBI:29033"/>
    </cofactor>
    <text evidence="2">Binds 1 Fe(2+) ion.</text>
</comment>
<dbReference type="PANTHER" id="PTHR10458:SF22">
    <property type="entry name" value="PEPTIDE DEFORMYLASE"/>
    <property type="match status" value="1"/>
</dbReference>
<feature type="binding site" evidence="2">
    <location>
        <position position="94"/>
    </location>
    <ligand>
        <name>Fe cation</name>
        <dbReference type="ChEBI" id="CHEBI:24875"/>
    </ligand>
</feature>
<feature type="binding site" evidence="2">
    <location>
        <position position="136"/>
    </location>
    <ligand>
        <name>Fe cation</name>
        <dbReference type="ChEBI" id="CHEBI:24875"/>
    </ligand>
</feature>
<keyword evidence="2" id="KW-0408">Iron</keyword>
<organism evidence="3 4">
    <name type="scientific">Candidatus Magnetominusculus xianensis</name>
    <dbReference type="NCBI Taxonomy" id="1748249"/>
    <lineage>
        <taxon>Bacteria</taxon>
        <taxon>Pseudomonadati</taxon>
        <taxon>Nitrospirota</taxon>
        <taxon>Nitrospiria</taxon>
        <taxon>Nitrospirales</taxon>
        <taxon>Nitrospiraceae</taxon>
        <taxon>Candidatus Magnetominusculus</taxon>
    </lineage>
</organism>
<comment type="function">
    <text evidence="2">Removes the formyl group from the N-terminal Met of newly synthesized proteins. Requires at least a dipeptide for an efficient rate of reaction. N-terminal L-methionine is a prerequisite for activity but the enzyme has broad specificity at other positions.</text>
</comment>
<proteinExistence type="inferred from homology"/>
<sequence length="163" mass="17946">MPLLKIKTYPAKVLKQTASPFKNIDGSTQRLIDDMIETMYDAAGIGLAAPQVGVSKRLIILDTSLKDDTKPSTLVIINPEIVYSEGDILSTEGCLSIPEFTTTVERRALVFVRGLDRDGKPVEIEAARLLCRALQHEIDHLNGILLLDKLSMEDAAIRKINST</sequence>
<gene>
    <name evidence="2 3" type="primary">def</name>
    <name evidence="3" type="ORF">ASN18_2985</name>
</gene>
<dbReference type="RefSeq" id="WP_085053598.1">
    <property type="nucleotide sequence ID" value="NZ_LNQR01000119.1"/>
</dbReference>
<dbReference type="Gene3D" id="3.90.45.10">
    <property type="entry name" value="Peptide deformylase"/>
    <property type="match status" value="1"/>
</dbReference>
<comment type="similarity">
    <text evidence="1 2">Belongs to the polypeptide deformylase family.</text>
</comment>
<comment type="catalytic activity">
    <reaction evidence="2">
        <text>N-terminal N-formyl-L-methionyl-[peptide] + H2O = N-terminal L-methionyl-[peptide] + formate</text>
        <dbReference type="Rhea" id="RHEA:24420"/>
        <dbReference type="Rhea" id="RHEA-COMP:10639"/>
        <dbReference type="Rhea" id="RHEA-COMP:10640"/>
        <dbReference type="ChEBI" id="CHEBI:15377"/>
        <dbReference type="ChEBI" id="CHEBI:15740"/>
        <dbReference type="ChEBI" id="CHEBI:49298"/>
        <dbReference type="ChEBI" id="CHEBI:64731"/>
        <dbReference type="EC" id="3.5.1.88"/>
    </reaction>
</comment>
<dbReference type="HAMAP" id="MF_00163">
    <property type="entry name" value="Pep_deformylase"/>
    <property type="match status" value="1"/>
</dbReference>
<keyword evidence="2 3" id="KW-0378">Hydrolase</keyword>
<dbReference type="InterPro" id="IPR036821">
    <property type="entry name" value="Peptide_deformylase_sf"/>
</dbReference>
<dbReference type="EMBL" id="LNQR01000119">
    <property type="protein sequence ID" value="KWT78171.1"/>
    <property type="molecule type" value="Genomic_DNA"/>
</dbReference>
<feature type="active site" evidence="2">
    <location>
        <position position="137"/>
    </location>
</feature>
<protein>
    <recommendedName>
        <fullName evidence="2">Peptide deformylase</fullName>
        <shortName evidence="2">PDF</shortName>
        <ecNumber evidence="2">3.5.1.88</ecNumber>
    </recommendedName>
    <alternativeName>
        <fullName evidence="2">Polypeptide deformylase</fullName>
    </alternativeName>
</protein>
<dbReference type="CDD" id="cd00487">
    <property type="entry name" value="Pep_deformylase"/>
    <property type="match status" value="1"/>
</dbReference>
<dbReference type="InterPro" id="IPR023635">
    <property type="entry name" value="Peptide_deformylase"/>
</dbReference>
<dbReference type="PIRSF" id="PIRSF004749">
    <property type="entry name" value="Pep_def"/>
    <property type="match status" value="1"/>
</dbReference>
<dbReference type="NCBIfam" id="TIGR00079">
    <property type="entry name" value="pept_deformyl"/>
    <property type="match status" value="1"/>
</dbReference>
<keyword evidence="4" id="KW-1185">Reference proteome</keyword>
<evidence type="ECO:0000256" key="1">
    <source>
        <dbReference type="ARBA" id="ARBA00010759"/>
    </source>
</evidence>
<comment type="caution">
    <text evidence="3">The sequence shown here is derived from an EMBL/GenBank/DDBJ whole genome shotgun (WGS) entry which is preliminary data.</text>
</comment>
<reference evidence="3 4" key="1">
    <citation type="submission" date="2015-11" db="EMBL/GenBank/DDBJ databases">
        <authorList>
            <person name="Lin W."/>
        </authorList>
    </citation>
    <scope>NUCLEOTIDE SEQUENCE [LARGE SCALE GENOMIC DNA]</scope>
    <source>
        <strain evidence="3 4">HCH-1</strain>
    </source>
</reference>
<evidence type="ECO:0000313" key="3">
    <source>
        <dbReference type="EMBL" id="KWT78171.1"/>
    </source>
</evidence>
<keyword evidence="2" id="KW-0648">Protein biosynthesis</keyword>
<dbReference type="SUPFAM" id="SSF56420">
    <property type="entry name" value="Peptide deformylase"/>
    <property type="match status" value="1"/>
</dbReference>
<keyword evidence="2" id="KW-0479">Metal-binding</keyword>
<feature type="binding site" evidence="2">
    <location>
        <position position="140"/>
    </location>
    <ligand>
        <name>Fe cation</name>
        <dbReference type="ChEBI" id="CHEBI:24875"/>
    </ligand>
</feature>
<dbReference type="PRINTS" id="PR01576">
    <property type="entry name" value="PDEFORMYLASE"/>
</dbReference>
<accession>A0ABR5SBL6</accession>
<dbReference type="GO" id="GO:0042586">
    <property type="term" value="F:peptide deformylase activity"/>
    <property type="evidence" value="ECO:0007669"/>
    <property type="project" value="UniProtKB-EC"/>
</dbReference>